<evidence type="ECO:0000256" key="8">
    <source>
        <dbReference type="ARBA" id="ARBA00022989"/>
    </source>
</evidence>
<keyword evidence="9 14" id="KW-0472">Membrane</keyword>
<dbReference type="GO" id="GO:0071555">
    <property type="term" value="P:cell wall organization"/>
    <property type="evidence" value="ECO:0007669"/>
    <property type="project" value="UniProtKB-KW"/>
</dbReference>
<keyword evidence="14" id="KW-0961">Cell wall biogenesis/degradation</keyword>
<evidence type="ECO:0000256" key="10">
    <source>
        <dbReference type="ARBA" id="ARBA00023251"/>
    </source>
</evidence>
<comment type="similarity">
    <text evidence="2 14">Belongs to the UppP family.</text>
</comment>
<comment type="caution">
    <text evidence="15">The sequence shown here is derived from an EMBL/GenBank/DDBJ whole genome shotgun (WGS) entry which is preliminary data.</text>
</comment>
<dbReference type="EC" id="3.6.1.27" evidence="3 14"/>
<evidence type="ECO:0000256" key="5">
    <source>
        <dbReference type="ARBA" id="ARBA00022475"/>
    </source>
</evidence>
<evidence type="ECO:0000256" key="13">
    <source>
        <dbReference type="ARBA" id="ARBA00047594"/>
    </source>
</evidence>
<reference evidence="15 16" key="1">
    <citation type="journal article" date="2015" name="G3 (Bethesda)">
        <title>Insights into Ongoing Evolution of the Hexachlorocyclohexane Catabolic Pathway from Comparative Genomics of Ten Sphingomonadaceae Strains.</title>
        <authorList>
            <person name="Pearce S.L."/>
            <person name="Oakeshott J.G."/>
            <person name="Pandey G."/>
        </authorList>
    </citation>
    <scope>NUCLEOTIDE SEQUENCE [LARGE SCALE GENOMIC DNA]</scope>
    <source>
        <strain evidence="15 16">LL02</strain>
    </source>
</reference>
<keyword evidence="14" id="KW-0573">Peptidoglycan synthesis</keyword>
<dbReference type="GO" id="GO:0009252">
    <property type="term" value="P:peptidoglycan biosynthetic process"/>
    <property type="evidence" value="ECO:0007669"/>
    <property type="project" value="UniProtKB-KW"/>
</dbReference>
<evidence type="ECO:0000256" key="14">
    <source>
        <dbReference type="HAMAP-Rule" id="MF_01006"/>
    </source>
</evidence>
<dbReference type="GO" id="GO:0050380">
    <property type="term" value="F:undecaprenyl-diphosphatase activity"/>
    <property type="evidence" value="ECO:0007669"/>
    <property type="project" value="UniProtKB-UniRule"/>
</dbReference>
<dbReference type="AlphaFoldDB" id="A0A0J8A7H7"/>
<evidence type="ECO:0000256" key="11">
    <source>
        <dbReference type="ARBA" id="ARBA00032707"/>
    </source>
</evidence>
<evidence type="ECO:0000256" key="4">
    <source>
        <dbReference type="ARBA" id="ARBA00021581"/>
    </source>
</evidence>
<keyword evidence="5 14" id="KW-1003">Cell membrane</keyword>
<dbReference type="PATRIC" id="fig|1114963.3.peg.4349"/>
<comment type="function">
    <text evidence="14">Catalyzes the dephosphorylation of undecaprenyl diphosphate (UPP). Confers resistance to bacitracin.</text>
</comment>
<sequence>MTGQCAAGVDTGFVTLGYAKVAFLGVVQGITELLPISSTAHMRVVPALLGWRDPGSAFSAAMQLAALAAVISYFWQDVRRLAVGSVSAIGRRQFADPDLRLAIWIALATVPIVLAGALLSNSLNTCNSPFRALPVIGWACIAMAVLMGLAEILARHRRGIEASSLADALLVGLAQVGALIPGVSRSGSTLTAALALGFKREEAARFSFLLGIPAIALAGFKELWELHRVGLDLHGWSVLALGLFTASISAFVAIWALMRFLERFSAWPFVVYRGMLGVLLLLTTANIL</sequence>
<dbReference type="EMBL" id="JACU01000012">
    <property type="protein sequence ID" value="KMS51325.1"/>
    <property type="molecule type" value="Genomic_DNA"/>
</dbReference>
<dbReference type="Proteomes" id="UP000052268">
    <property type="component" value="Unassembled WGS sequence"/>
</dbReference>
<feature type="transmembrane region" description="Helical" evidence="14">
    <location>
        <begin position="101"/>
        <end position="120"/>
    </location>
</feature>
<organism evidence="15 16">
    <name type="scientific">Novosphingobium barchaimii LL02</name>
    <dbReference type="NCBI Taxonomy" id="1114963"/>
    <lineage>
        <taxon>Bacteria</taxon>
        <taxon>Pseudomonadati</taxon>
        <taxon>Pseudomonadota</taxon>
        <taxon>Alphaproteobacteria</taxon>
        <taxon>Sphingomonadales</taxon>
        <taxon>Sphingomonadaceae</taxon>
        <taxon>Novosphingobium</taxon>
    </lineage>
</organism>
<proteinExistence type="inferred from homology"/>
<evidence type="ECO:0000256" key="3">
    <source>
        <dbReference type="ARBA" id="ARBA00012374"/>
    </source>
</evidence>
<gene>
    <name evidence="14" type="primary">uppP</name>
    <name evidence="15" type="ORF">V474_03610</name>
</gene>
<dbReference type="PANTHER" id="PTHR30622:SF4">
    <property type="entry name" value="UNDECAPRENYL-DIPHOSPHATASE"/>
    <property type="match status" value="1"/>
</dbReference>
<dbReference type="GO" id="GO:0005886">
    <property type="term" value="C:plasma membrane"/>
    <property type="evidence" value="ECO:0007669"/>
    <property type="project" value="UniProtKB-SubCell"/>
</dbReference>
<dbReference type="Pfam" id="PF02673">
    <property type="entry name" value="BacA"/>
    <property type="match status" value="1"/>
</dbReference>
<evidence type="ECO:0000256" key="6">
    <source>
        <dbReference type="ARBA" id="ARBA00022692"/>
    </source>
</evidence>
<dbReference type="PANTHER" id="PTHR30622">
    <property type="entry name" value="UNDECAPRENYL-DIPHOSPHATASE"/>
    <property type="match status" value="1"/>
</dbReference>
<dbReference type="GO" id="GO:0046677">
    <property type="term" value="P:response to antibiotic"/>
    <property type="evidence" value="ECO:0007669"/>
    <property type="project" value="UniProtKB-UniRule"/>
</dbReference>
<keyword evidence="10 14" id="KW-0046">Antibiotic resistance</keyword>
<comment type="catalytic activity">
    <reaction evidence="13 14">
        <text>di-trans,octa-cis-undecaprenyl diphosphate + H2O = di-trans,octa-cis-undecaprenyl phosphate + phosphate + H(+)</text>
        <dbReference type="Rhea" id="RHEA:28094"/>
        <dbReference type="ChEBI" id="CHEBI:15377"/>
        <dbReference type="ChEBI" id="CHEBI:15378"/>
        <dbReference type="ChEBI" id="CHEBI:43474"/>
        <dbReference type="ChEBI" id="CHEBI:58405"/>
        <dbReference type="ChEBI" id="CHEBI:60392"/>
        <dbReference type="EC" id="3.6.1.27"/>
    </reaction>
</comment>
<keyword evidence="16" id="KW-1185">Reference proteome</keyword>
<evidence type="ECO:0000313" key="16">
    <source>
        <dbReference type="Proteomes" id="UP000052268"/>
    </source>
</evidence>
<comment type="miscellaneous">
    <text evidence="14">Bacitracin is thought to be involved in the inhibition of peptidoglycan synthesis by sequestering undecaprenyl diphosphate, thereby reducing the pool of lipid carrier available.</text>
</comment>
<evidence type="ECO:0000256" key="7">
    <source>
        <dbReference type="ARBA" id="ARBA00022801"/>
    </source>
</evidence>
<evidence type="ECO:0000313" key="15">
    <source>
        <dbReference type="EMBL" id="KMS51325.1"/>
    </source>
</evidence>
<evidence type="ECO:0000256" key="9">
    <source>
        <dbReference type="ARBA" id="ARBA00023136"/>
    </source>
</evidence>
<feature type="transmembrane region" description="Helical" evidence="14">
    <location>
        <begin position="56"/>
        <end position="75"/>
    </location>
</feature>
<dbReference type="HAMAP" id="MF_01006">
    <property type="entry name" value="Undec_diphosphatase"/>
    <property type="match status" value="1"/>
</dbReference>
<keyword evidence="7 14" id="KW-0378">Hydrolase</keyword>
<evidence type="ECO:0000256" key="1">
    <source>
        <dbReference type="ARBA" id="ARBA00004651"/>
    </source>
</evidence>
<name>A0A0J8A7H7_9SPHN</name>
<dbReference type="InterPro" id="IPR003824">
    <property type="entry name" value="UppP"/>
</dbReference>
<protein>
    <recommendedName>
        <fullName evidence="4 14">Undecaprenyl-diphosphatase</fullName>
        <ecNumber evidence="3 14">3.6.1.27</ecNumber>
    </recommendedName>
    <alternativeName>
        <fullName evidence="12 14">Bacitracin resistance protein</fullName>
    </alternativeName>
    <alternativeName>
        <fullName evidence="11 14">Undecaprenyl pyrophosphate phosphatase</fullName>
    </alternativeName>
</protein>
<keyword evidence="8 14" id="KW-1133">Transmembrane helix</keyword>
<feature type="transmembrane region" description="Helical" evidence="14">
    <location>
        <begin position="203"/>
        <end position="224"/>
    </location>
</feature>
<comment type="subcellular location">
    <subcellularLocation>
        <location evidence="1 14">Cell membrane</location>
        <topology evidence="1 14">Multi-pass membrane protein</topology>
    </subcellularLocation>
</comment>
<accession>A0A0J8A7H7</accession>
<dbReference type="OrthoDB" id="9808289at2"/>
<evidence type="ECO:0000256" key="2">
    <source>
        <dbReference type="ARBA" id="ARBA00010621"/>
    </source>
</evidence>
<evidence type="ECO:0000256" key="12">
    <source>
        <dbReference type="ARBA" id="ARBA00032932"/>
    </source>
</evidence>
<feature type="transmembrane region" description="Helical" evidence="14">
    <location>
        <begin position="264"/>
        <end position="282"/>
    </location>
</feature>
<dbReference type="GO" id="GO:0008360">
    <property type="term" value="P:regulation of cell shape"/>
    <property type="evidence" value="ECO:0007669"/>
    <property type="project" value="UniProtKB-KW"/>
</dbReference>
<dbReference type="RefSeq" id="WP_021243433.1">
    <property type="nucleotide sequence ID" value="NZ_KQ130458.1"/>
</dbReference>
<keyword evidence="6 14" id="KW-0812">Transmembrane</keyword>
<feature type="transmembrane region" description="Helical" evidence="14">
    <location>
        <begin position="132"/>
        <end position="153"/>
    </location>
</feature>
<feature type="transmembrane region" description="Helical" evidence="14">
    <location>
        <begin position="236"/>
        <end position="258"/>
    </location>
</feature>
<keyword evidence="14" id="KW-0133">Cell shape</keyword>